<gene>
    <name evidence="1" type="ORF">SPELUC_LOCUS1018</name>
</gene>
<dbReference type="EMBL" id="CAJVPW010000475">
    <property type="protein sequence ID" value="CAG8455524.1"/>
    <property type="molecule type" value="Genomic_DNA"/>
</dbReference>
<reference evidence="1" key="1">
    <citation type="submission" date="2021-06" db="EMBL/GenBank/DDBJ databases">
        <authorList>
            <person name="Kallberg Y."/>
            <person name="Tangrot J."/>
            <person name="Rosling A."/>
        </authorList>
    </citation>
    <scope>NUCLEOTIDE SEQUENCE</scope>
    <source>
        <strain evidence="1">28 12/20/2015</strain>
    </source>
</reference>
<evidence type="ECO:0000313" key="1">
    <source>
        <dbReference type="EMBL" id="CAG8455524.1"/>
    </source>
</evidence>
<proteinExistence type="predicted"/>
<sequence>MPTRWFLDKAWSCVDFIIKEPFIGISKNLNQVNDVTFQQTAFIPKHYNNIQEKALSYSLEDNDQNNLDNIILGYISERETKKQLERRNIFSENMNLNIMIKSSDRHDYNANNIKNPLKHQGKGRPAGK</sequence>
<keyword evidence="2" id="KW-1185">Reference proteome</keyword>
<accession>A0ACA9K6S3</accession>
<dbReference type="Proteomes" id="UP000789366">
    <property type="component" value="Unassembled WGS sequence"/>
</dbReference>
<protein>
    <submittedName>
        <fullName evidence="1">7425_t:CDS:1</fullName>
    </submittedName>
</protein>
<evidence type="ECO:0000313" key="2">
    <source>
        <dbReference type="Proteomes" id="UP000789366"/>
    </source>
</evidence>
<organism evidence="1 2">
    <name type="scientific">Cetraspora pellucida</name>
    <dbReference type="NCBI Taxonomy" id="1433469"/>
    <lineage>
        <taxon>Eukaryota</taxon>
        <taxon>Fungi</taxon>
        <taxon>Fungi incertae sedis</taxon>
        <taxon>Mucoromycota</taxon>
        <taxon>Glomeromycotina</taxon>
        <taxon>Glomeromycetes</taxon>
        <taxon>Diversisporales</taxon>
        <taxon>Gigasporaceae</taxon>
        <taxon>Cetraspora</taxon>
    </lineage>
</organism>
<name>A0ACA9K6S3_9GLOM</name>
<comment type="caution">
    <text evidence="1">The sequence shown here is derived from an EMBL/GenBank/DDBJ whole genome shotgun (WGS) entry which is preliminary data.</text>
</comment>